<evidence type="ECO:0000256" key="8">
    <source>
        <dbReference type="SAM" id="Phobius"/>
    </source>
</evidence>
<evidence type="ECO:0000256" key="7">
    <source>
        <dbReference type="ARBA" id="ARBA00023180"/>
    </source>
</evidence>
<feature type="non-terminal residue" evidence="10">
    <location>
        <position position="129"/>
    </location>
</feature>
<comment type="similarity">
    <text evidence="1">Belongs to the ABC transporter superfamily. ABCB family. Multidrug resistance exporter (TC 3.A.1.201) subfamily.</text>
</comment>
<sequence>MEMRSKNPAAQAVSLWELFKYADTTDWWLVAFGSLGSLGDGMSTPVLMLVFSTVMNTLGKYDPSSDPSLFLHNINKYSLYIVFIAIGTGFAAFLEGFCWARTGERQASRMRRKYLKAVLRQDVGFFDTQ</sequence>
<dbReference type="PANTHER" id="PTHR45136">
    <property type="entry name" value="ABC TRANSPORTER DOMAIN-CONTAINING PROTEIN"/>
    <property type="match status" value="1"/>
</dbReference>
<dbReference type="PANTHER" id="PTHR45136:SF2">
    <property type="entry name" value="ABC TRANSPORTER DOMAIN-CONTAINING PROTEIN"/>
    <property type="match status" value="1"/>
</dbReference>
<evidence type="ECO:0000256" key="4">
    <source>
        <dbReference type="ARBA" id="ARBA00022737"/>
    </source>
</evidence>
<dbReference type="AlphaFoldDB" id="A0AA38BXP0"/>
<keyword evidence="5 8" id="KW-1133">Transmembrane helix</keyword>
<keyword evidence="11" id="KW-1185">Reference proteome</keyword>
<dbReference type="PROSITE" id="PS50929">
    <property type="entry name" value="ABC_TM1F"/>
    <property type="match status" value="1"/>
</dbReference>
<dbReference type="InterPro" id="IPR036640">
    <property type="entry name" value="ABC1_TM_sf"/>
</dbReference>
<evidence type="ECO:0000256" key="6">
    <source>
        <dbReference type="ARBA" id="ARBA00023136"/>
    </source>
</evidence>
<evidence type="ECO:0000256" key="2">
    <source>
        <dbReference type="ARBA" id="ARBA00022448"/>
    </source>
</evidence>
<dbReference type="GO" id="GO:0005524">
    <property type="term" value="F:ATP binding"/>
    <property type="evidence" value="ECO:0007669"/>
    <property type="project" value="InterPro"/>
</dbReference>
<dbReference type="EMBL" id="JAHRHJ020003813">
    <property type="protein sequence ID" value="KAH9290780.1"/>
    <property type="molecule type" value="Genomic_DNA"/>
</dbReference>
<gene>
    <name evidence="10" type="ORF">KI387_034897</name>
</gene>
<dbReference type="GO" id="GO:0140359">
    <property type="term" value="F:ABC-type transporter activity"/>
    <property type="evidence" value="ECO:0007669"/>
    <property type="project" value="InterPro"/>
</dbReference>
<organism evidence="10 11">
    <name type="scientific">Taxus chinensis</name>
    <name type="common">Chinese yew</name>
    <name type="synonym">Taxus wallichiana var. chinensis</name>
    <dbReference type="NCBI Taxonomy" id="29808"/>
    <lineage>
        <taxon>Eukaryota</taxon>
        <taxon>Viridiplantae</taxon>
        <taxon>Streptophyta</taxon>
        <taxon>Embryophyta</taxon>
        <taxon>Tracheophyta</taxon>
        <taxon>Spermatophyta</taxon>
        <taxon>Pinopsida</taxon>
        <taxon>Pinidae</taxon>
        <taxon>Conifers II</taxon>
        <taxon>Cupressales</taxon>
        <taxon>Taxaceae</taxon>
        <taxon>Taxus</taxon>
    </lineage>
</organism>
<feature type="transmembrane region" description="Helical" evidence="8">
    <location>
        <begin position="27"/>
        <end position="51"/>
    </location>
</feature>
<dbReference type="Gene3D" id="1.20.1560.10">
    <property type="entry name" value="ABC transporter type 1, transmembrane domain"/>
    <property type="match status" value="1"/>
</dbReference>
<comment type="caution">
    <text evidence="10">The sequence shown here is derived from an EMBL/GenBank/DDBJ whole genome shotgun (WGS) entry which is preliminary data.</text>
</comment>
<name>A0AA38BXP0_TAXCH</name>
<keyword evidence="6 8" id="KW-0472">Membrane</keyword>
<dbReference type="Pfam" id="PF00664">
    <property type="entry name" value="ABC_membrane"/>
    <property type="match status" value="1"/>
</dbReference>
<evidence type="ECO:0000256" key="1">
    <source>
        <dbReference type="ARBA" id="ARBA00007577"/>
    </source>
</evidence>
<reference evidence="10 11" key="1">
    <citation type="journal article" date="2021" name="Nat. Plants">
        <title>The Taxus genome provides insights into paclitaxel biosynthesis.</title>
        <authorList>
            <person name="Xiong X."/>
            <person name="Gou J."/>
            <person name="Liao Q."/>
            <person name="Li Y."/>
            <person name="Zhou Q."/>
            <person name="Bi G."/>
            <person name="Li C."/>
            <person name="Du R."/>
            <person name="Wang X."/>
            <person name="Sun T."/>
            <person name="Guo L."/>
            <person name="Liang H."/>
            <person name="Lu P."/>
            <person name="Wu Y."/>
            <person name="Zhang Z."/>
            <person name="Ro D.K."/>
            <person name="Shang Y."/>
            <person name="Huang S."/>
            <person name="Yan J."/>
        </authorList>
    </citation>
    <scope>NUCLEOTIDE SEQUENCE [LARGE SCALE GENOMIC DNA]</scope>
    <source>
        <strain evidence="10">Ta-2019</strain>
    </source>
</reference>
<evidence type="ECO:0000313" key="10">
    <source>
        <dbReference type="EMBL" id="KAH9290780.1"/>
    </source>
</evidence>
<protein>
    <recommendedName>
        <fullName evidence="9">ABC transmembrane type-1 domain-containing protein</fullName>
    </recommendedName>
</protein>
<dbReference type="OMA" id="NIRTIFM"/>
<accession>A0AA38BXP0</accession>
<dbReference type="GO" id="GO:0016020">
    <property type="term" value="C:membrane"/>
    <property type="evidence" value="ECO:0007669"/>
    <property type="project" value="InterPro"/>
</dbReference>
<dbReference type="SUPFAM" id="SSF90123">
    <property type="entry name" value="ABC transporter transmembrane region"/>
    <property type="match status" value="1"/>
</dbReference>
<keyword evidence="3 8" id="KW-0812">Transmembrane</keyword>
<evidence type="ECO:0000259" key="9">
    <source>
        <dbReference type="PROSITE" id="PS50929"/>
    </source>
</evidence>
<evidence type="ECO:0000256" key="5">
    <source>
        <dbReference type="ARBA" id="ARBA00022989"/>
    </source>
</evidence>
<keyword evidence="2" id="KW-0813">Transport</keyword>
<proteinExistence type="inferred from homology"/>
<keyword evidence="4" id="KW-0677">Repeat</keyword>
<evidence type="ECO:0000256" key="3">
    <source>
        <dbReference type="ARBA" id="ARBA00022692"/>
    </source>
</evidence>
<feature type="transmembrane region" description="Helical" evidence="8">
    <location>
        <begin position="77"/>
        <end position="100"/>
    </location>
</feature>
<keyword evidence="7" id="KW-0325">Glycoprotein</keyword>
<feature type="domain" description="ABC transmembrane type-1" evidence="9">
    <location>
        <begin position="31"/>
        <end position="129"/>
    </location>
</feature>
<dbReference type="Proteomes" id="UP000824469">
    <property type="component" value="Unassembled WGS sequence"/>
</dbReference>
<dbReference type="InterPro" id="IPR011527">
    <property type="entry name" value="ABC1_TM_dom"/>
</dbReference>
<evidence type="ECO:0000313" key="11">
    <source>
        <dbReference type="Proteomes" id="UP000824469"/>
    </source>
</evidence>